<dbReference type="Proteomes" id="UP000664771">
    <property type="component" value="Unassembled WGS sequence"/>
</dbReference>
<proteinExistence type="predicted"/>
<name>A0ABS3M0Q0_9PROT</name>
<dbReference type="Gene3D" id="2.40.50.230">
    <property type="entry name" value="Gp5 N-terminal domain"/>
    <property type="match status" value="1"/>
</dbReference>
<protein>
    <submittedName>
        <fullName evidence="2">Baseplate assembly protein</fullName>
    </submittedName>
</protein>
<gene>
    <name evidence="2" type="ORF">J2D73_18405</name>
</gene>
<dbReference type="InterPro" id="IPR037026">
    <property type="entry name" value="Vgr_OB-fold_dom_sf"/>
</dbReference>
<organism evidence="2 3">
    <name type="scientific">Acetobacter sacchari</name>
    <dbReference type="NCBI Taxonomy" id="2661687"/>
    <lineage>
        <taxon>Bacteria</taxon>
        <taxon>Pseudomonadati</taxon>
        <taxon>Pseudomonadota</taxon>
        <taxon>Alphaproteobacteria</taxon>
        <taxon>Acetobacterales</taxon>
        <taxon>Acetobacteraceae</taxon>
        <taxon>Acetobacter</taxon>
    </lineage>
</organism>
<evidence type="ECO:0000313" key="3">
    <source>
        <dbReference type="Proteomes" id="UP000664771"/>
    </source>
</evidence>
<evidence type="ECO:0000313" key="2">
    <source>
        <dbReference type="EMBL" id="MBO1361757.1"/>
    </source>
</evidence>
<sequence>MVAQAVANSIPAPSYGLVTAVDPINHAVKVALQPDGVESGWVQYGVGVRSGDLRMSAPPSIGQHVKVTPVGGDAEHLVVSADVFDDIIQSPTSPQTGKVAQSGEMLVMAGCGAPPTDTDTRTAGDATEGAGWFHITADGFYAGAAGATLSITTSSIVAKVGGCTMTLTSSGLSVTGGDITATGTVTGQTDVKTSSHSLNSHVHTNGNNGANTGGPVG</sequence>
<feature type="region of interest" description="Disordered" evidence="1">
    <location>
        <begin position="188"/>
        <end position="217"/>
    </location>
</feature>
<feature type="compositionally biased region" description="Polar residues" evidence="1">
    <location>
        <begin position="188"/>
        <end position="203"/>
    </location>
</feature>
<reference evidence="2 3" key="1">
    <citation type="submission" date="2021-03" db="EMBL/GenBank/DDBJ databases">
        <title>The complete genome sequence of Acetobacter sacchari TBRC 11175.</title>
        <authorList>
            <person name="Charoenyingcharoen P."/>
            <person name="Yukphan P."/>
        </authorList>
    </citation>
    <scope>NUCLEOTIDE SEQUENCE [LARGE SCALE GENOMIC DNA]</scope>
    <source>
        <strain evidence="2 3">TBRC 11175</strain>
    </source>
</reference>
<accession>A0ABS3M0Q0</accession>
<dbReference type="EMBL" id="JAFVMF010000030">
    <property type="protein sequence ID" value="MBO1361757.1"/>
    <property type="molecule type" value="Genomic_DNA"/>
</dbReference>
<comment type="caution">
    <text evidence="2">The sequence shown here is derived from an EMBL/GenBank/DDBJ whole genome shotgun (WGS) entry which is preliminary data.</text>
</comment>
<keyword evidence="3" id="KW-1185">Reference proteome</keyword>
<evidence type="ECO:0000256" key="1">
    <source>
        <dbReference type="SAM" id="MobiDB-lite"/>
    </source>
</evidence>